<feature type="non-terminal residue" evidence="2">
    <location>
        <position position="155"/>
    </location>
</feature>
<feature type="compositionally biased region" description="Pro residues" evidence="1">
    <location>
        <begin position="105"/>
        <end position="117"/>
    </location>
</feature>
<evidence type="ECO:0000313" key="2">
    <source>
        <dbReference type="EMBL" id="GIL68171.1"/>
    </source>
</evidence>
<name>A0A8J4BTI2_9CHLO</name>
<dbReference type="Proteomes" id="UP000747399">
    <property type="component" value="Unassembled WGS sequence"/>
</dbReference>
<accession>A0A8J4BTI2</accession>
<gene>
    <name evidence="2" type="ORF">Vafri_21427</name>
</gene>
<comment type="caution">
    <text evidence="2">The sequence shown here is derived from an EMBL/GenBank/DDBJ whole genome shotgun (WGS) entry which is preliminary data.</text>
</comment>
<dbReference type="EMBL" id="BNCO01000110">
    <property type="protein sequence ID" value="GIL68171.1"/>
    <property type="molecule type" value="Genomic_DNA"/>
</dbReference>
<feature type="non-terminal residue" evidence="2">
    <location>
        <position position="1"/>
    </location>
</feature>
<reference evidence="2" key="1">
    <citation type="journal article" date="2021" name="Proc. Natl. Acad. Sci. U.S.A.">
        <title>Three genomes in the algal genus Volvox reveal the fate of a haploid sex-determining region after a transition to homothallism.</title>
        <authorList>
            <person name="Yamamoto K."/>
            <person name="Hamaji T."/>
            <person name="Kawai-Toyooka H."/>
            <person name="Matsuzaki R."/>
            <person name="Takahashi F."/>
            <person name="Nishimura Y."/>
            <person name="Kawachi M."/>
            <person name="Noguchi H."/>
            <person name="Minakuchi Y."/>
            <person name="Umen J.G."/>
            <person name="Toyoda A."/>
            <person name="Nozaki H."/>
        </authorList>
    </citation>
    <scope>NUCLEOTIDE SEQUENCE</scope>
    <source>
        <strain evidence="2">NIES-3780</strain>
    </source>
</reference>
<dbReference type="AlphaFoldDB" id="A0A8J4BTI2"/>
<feature type="region of interest" description="Disordered" evidence="1">
    <location>
        <begin position="68"/>
        <end position="155"/>
    </location>
</feature>
<protein>
    <submittedName>
        <fullName evidence="2">Uncharacterized protein</fullName>
    </submittedName>
</protein>
<feature type="compositionally biased region" description="Low complexity" evidence="1">
    <location>
        <begin position="91"/>
        <end position="104"/>
    </location>
</feature>
<feature type="region of interest" description="Disordered" evidence="1">
    <location>
        <begin position="1"/>
        <end position="41"/>
    </location>
</feature>
<proteinExistence type="predicted"/>
<sequence>GLMSNTVMGASNGGIDAGRTPLSTSNVVPASVTPDTPAVPRMLWRPPLPQLPRSATVNAQPDGAVAVPGIALPVTPPLRQRQHIDPRESEPSSALPLPQSAMASPPSPSPSPSPPPAAAATQPLSEHVAAVHLSMPIASTETPPRTPAGVTAPAT</sequence>
<evidence type="ECO:0000256" key="1">
    <source>
        <dbReference type="SAM" id="MobiDB-lite"/>
    </source>
</evidence>
<organism evidence="2 3">
    <name type="scientific">Volvox africanus</name>
    <dbReference type="NCBI Taxonomy" id="51714"/>
    <lineage>
        <taxon>Eukaryota</taxon>
        <taxon>Viridiplantae</taxon>
        <taxon>Chlorophyta</taxon>
        <taxon>core chlorophytes</taxon>
        <taxon>Chlorophyceae</taxon>
        <taxon>CS clade</taxon>
        <taxon>Chlamydomonadales</taxon>
        <taxon>Volvocaceae</taxon>
        <taxon>Volvox</taxon>
    </lineage>
</organism>
<keyword evidence="3" id="KW-1185">Reference proteome</keyword>
<evidence type="ECO:0000313" key="3">
    <source>
        <dbReference type="Proteomes" id="UP000747399"/>
    </source>
</evidence>